<dbReference type="PROSITE" id="PS50048">
    <property type="entry name" value="ZN2_CY6_FUNGAL_2"/>
    <property type="match status" value="1"/>
</dbReference>
<evidence type="ECO:0000259" key="6">
    <source>
        <dbReference type="PROSITE" id="PS50048"/>
    </source>
</evidence>
<dbReference type="VEuPathDB" id="FungiDB:PV08_09884"/>
<sequence length="809" mass="88820">MPPTTSSLQNLDTHQRSCQKNGSDMFISAVANDQVWWDAIDSWTEEALQLPPTLHDQYNAGIVTPLFYEFSPLLSCGDYEEDIEKDTRRIPCETTCIDKVDTIHPHLEVPSTLLGQTTSSSKKRKRKQNHSCDQCRVAKRACDLPLDIGICNGQPSKDCATCNTRGLQCTTVWLNKRKSNQGDEKQTRKPQYTSSRGVAEDDKPFDGLTNALNVVSVAGLTSALAPEADLTRQIIAEQTCAQQFNLYVDVWDMPMVDCLSHAHVRPFYGSGFEALIKLSQDSSFSQYLNQAQSWIKNYWQMSSDPWDATSAGPHLFFVASLLDVLFQNGGGSFSRAATESRDMAINETYRWVALSNAAQFAIGKPGCNKASSEAREFALVAWRKARQLLFDNIAATTSFRLALALVLFGVMLPPIPTDPNSAEDVAYARTEGVRRLQSLCVQARSRCVETPRSYSQASRMSVHGTKRTIHPVQELPSDARELVLDLIDLLSSLANIINWVLIGISQGQICPSPPALPGIGATKDDLIKGVSQGRITDLVEVPTGRERDLEITTAAFTAAGGIAVTGLWNRGAEDEEILRAVLDSVPLVVMLWKSLALLIVAIQNVGTDDVEYEEILLHHATMNKLSEAWRAMFGKFDEDGSLSIQYSKPSLRRSVLFCSSDGDLAVLQFCEVIDELEAELAQAPSAPAKERLLEDLYSARAHREDNRLVSATQVSFLASGSQGVSSPGFQGGAGLKASVQDIAAHPHPQMMVQAFRLAAKALSNEVQNCIARMDTERASSMTARLDACLKGLCELKKSLVMFPDVGQVY</sequence>
<protein>
    <recommendedName>
        <fullName evidence="6">Zn(2)-C6 fungal-type domain-containing protein</fullName>
    </recommendedName>
</protein>
<evidence type="ECO:0000313" key="8">
    <source>
        <dbReference type="Proteomes" id="UP000053328"/>
    </source>
</evidence>
<keyword evidence="2" id="KW-0238">DNA-binding</keyword>
<dbReference type="HOGENOM" id="CLU_020594_0_0_1"/>
<name>A0A0D1YCG2_9EURO</name>
<dbReference type="InterPro" id="IPR001138">
    <property type="entry name" value="Zn2Cys6_DnaBD"/>
</dbReference>
<dbReference type="GO" id="GO:0003677">
    <property type="term" value="F:DNA binding"/>
    <property type="evidence" value="ECO:0007669"/>
    <property type="project" value="UniProtKB-KW"/>
</dbReference>
<dbReference type="OrthoDB" id="2123952at2759"/>
<dbReference type="STRING" id="91928.A0A0D1YCG2"/>
<proteinExistence type="predicted"/>
<dbReference type="EMBL" id="KN847498">
    <property type="protein sequence ID" value="KIW12606.1"/>
    <property type="molecule type" value="Genomic_DNA"/>
</dbReference>
<gene>
    <name evidence="7" type="ORF">PV08_09884</name>
</gene>
<keyword evidence="4" id="KW-0539">Nucleus</keyword>
<keyword evidence="3" id="KW-0804">Transcription</keyword>
<dbReference type="InterPro" id="IPR036864">
    <property type="entry name" value="Zn2-C6_fun-type_DNA-bd_sf"/>
</dbReference>
<dbReference type="GO" id="GO:0008270">
    <property type="term" value="F:zinc ion binding"/>
    <property type="evidence" value="ECO:0007669"/>
    <property type="project" value="InterPro"/>
</dbReference>
<dbReference type="AlphaFoldDB" id="A0A0D1YCG2"/>
<evidence type="ECO:0000256" key="3">
    <source>
        <dbReference type="ARBA" id="ARBA00023163"/>
    </source>
</evidence>
<dbReference type="Gene3D" id="4.10.240.10">
    <property type="entry name" value="Zn(2)-C6 fungal-type DNA-binding domain"/>
    <property type="match status" value="1"/>
</dbReference>
<dbReference type="GeneID" id="27336967"/>
<organism evidence="7 8">
    <name type="scientific">Exophiala spinifera</name>
    <dbReference type="NCBI Taxonomy" id="91928"/>
    <lineage>
        <taxon>Eukaryota</taxon>
        <taxon>Fungi</taxon>
        <taxon>Dikarya</taxon>
        <taxon>Ascomycota</taxon>
        <taxon>Pezizomycotina</taxon>
        <taxon>Eurotiomycetes</taxon>
        <taxon>Chaetothyriomycetidae</taxon>
        <taxon>Chaetothyriales</taxon>
        <taxon>Herpotrichiellaceae</taxon>
        <taxon>Exophiala</taxon>
    </lineage>
</organism>
<keyword evidence="8" id="KW-1185">Reference proteome</keyword>
<keyword evidence="1" id="KW-0805">Transcription regulation</keyword>
<dbReference type="CDD" id="cd00067">
    <property type="entry name" value="GAL4"/>
    <property type="match status" value="1"/>
</dbReference>
<dbReference type="RefSeq" id="XP_016232822.1">
    <property type="nucleotide sequence ID" value="XM_016384199.1"/>
</dbReference>
<evidence type="ECO:0000256" key="5">
    <source>
        <dbReference type="SAM" id="MobiDB-lite"/>
    </source>
</evidence>
<evidence type="ECO:0000256" key="4">
    <source>
        <dbReference type="ARBA" id="ARBA00023242"/>
    </source>
</evidence>
<accession>A0A0D1YCG2</accession>
<reference evidence="7 8" key="1">
    <citation type="submission" date="2015-01" db="EMBL/GenBank/DDBJ databases">
        <title>The Genome Sequence of Exophiala spinifera CBS89968.</title>
        <authorList>
            <consortium name="The Broad Institute Genomics Platform"/>
            <person name="Cuomo C."/>
            <person name="de Hoog S."/>
            <person name="Gorbushina A."/>
            <person name="Stielow B."/>
            <person name="Teixiera M."/>
            <person name="Abouelleil A."/>
            <person name="Chapman S.B."/>
            <person name="Priest M."/>
            <person name="Young S.K."/>
            <person name="Wortman J."/>
            <person name="Nusbaum C."/>
            <person name="Birren B."/>
        </authorList>
    </citation>
    <scope>NUCLEOTIDE SEQUENCE [LARGE SCALE GENOMIC DNA]</scope>
    <source>
        <strain evidence="7 8">CBS 89968</strain>
    </source>
</reference>
<dbReference type="SUPFAM" id="SSF57701">
    <property type="entry name" value="Zn2/Cys6 DNA-binding domain"/>
    <property type="match status" value="1"/>
</dbReference>
<dbReference type="Proteomes" id="UP000053328">
    <property type="component" value="Unassembled WGS sequence"/>
</dbReference>
<evidence type="ECO:0000313" key="7">
    <source>
        <dbReference type="EMBL" id="KIW12606.1"/>
    </source>
</evidence>
<evidence type="ECO:0000256" key="1">
    <source>
        <dbReference type="ARBA" id="ARBA00023015"/>
    </source>
</evidence>
<feature type="region of interest" description="Disordered" evidence="5">
    <location>
        <begin position="179"/>
        <end position="201"/>
    </location>
</feature>
<feature type="domain" description="Zn(2)-C6 fungal-type" evidence="6">
    <location>
        <begin position="131"/>
        <end position="171"/>
    </location>
</feature>
<dbReference type="GO" id="GO:0000981">
    <property type="term" value="F:DNA-binding transcription factor activity, RNA polymerase II-specific"/>
    <property type="evidence" value="ECO:0007669"/>
    <property type="project" value="InterPro"/>
</dbReference>
<evidence type="ECO:0000256" key="2">
    <source>
        <dbReference type="ARBA" id="ARBA00023125"/>
    </source>
</evidence>